<dbReference type="EMBL" id="CAUYUJ010006213">
    <property type="protein sequence ID" value="CAK0816503.1"/>
    <property type="molecule type" value="Genomic_DNA"/>
</dbReference>
<accession>A0ABN9RIH7</accession>
<gene>
    <name evidence="2" type="ORF">PCOR1329_LOCUS19445</name>
</gene>
<comment type="caution">
    <text evidence="2">The sequence shown here is derived from an EMBL/GenBank/DDBJ whole genome shotgun (WGS) entry which is preliminary data.</text>
</comment>
<feature type="non-terminal residue" evidence="2">
    <location>
        <position position="1"/>
    </location>
</feature>
<feature type="compositionally biased region" description="Low complexity" evidence="1">
    <location>
        <begin position="155"/>
        <end position="177"/>
    </location>
</feature>
<feature type="region of interest" description="Disordered" evidence="1">
    <location>
        <begin position="1"/>
        <end position="51"/>
    </location>
</feature>
<evidence type="ECO:0000313" key="2">
    <source>
        <dbReference type="EMBL" id="CAK0816503.1"/>
    </source>
</evidence>
<feature type="compositionally biased region" description="Basic residues" evidence="1">
    <location>
        <begin position="1"/>
        <end position="14"/>
    </location>
</feature>
<dbReference type="Proteomes" id="UP001189429">
    <property type="component" value="Unassembled WGS sequence"/>
</dbReference>
<keyword evidence="3" id="KW-1185">Reference proteome</keyword>
<feature type="region of interest" description="Disordered" evidence="1">
    <location>
        <begin position="149"/>
        <end position="178"/>
    </location>
</feature>
<feature type="compositionally biased region" description="Gly residues" evidence="1">
    <location>
        <begin position="28"/>
        <end position="44"/>
    </location>
</feature>
<feature type="non-terminal residue" evidence="2">
    <location>
        <position position="231"/>
    </location>
</feature>
<evidence type="ECO:0000256" key="1">
    <source>
        <dbReference type="SAM" id="MobiDB-lite"/>
    </source>
</evidence>
<reference evidence="2" key="1">
    <citation type="submission" date="2023-10" db="EMBL/GenBank/DDBJ databases">
        <authorList>
            <person name="Chen Y."/>
            <person name="Shah S."/>
            <person name="Dougan E. K."/>
            <person name="Thang M."/>
            <person name="Chan C."/>
        </authorList>
    </citation>
    <scope>NUCLEOTIDE SEQUENCE [LARGE SCALE GENOMIC DNA]</scope>
</reference>
<name>A0ABN9RIH7_9DINO</name>
<sequence>RPRGTSAHAPRRSSRCGQDRVRERRTRGGGGHARGAGGPTGRSGAGLPLRGRSPCGRICRGGLRRHLRRVAHTAWKPRRGRWIADWLSAAGQSRLRPCQEHISRHGALLRVVSAAVRSCREARGRRRGAGGRCRGPGARRGGRALAVRARGRGSAGPALGAAAAGPRDAGARASSHGGRAHRGCLATGPAVFGDFAGCSGRSAGCSVCGSGFDPFTLVSCGRKSVCQAEGG</sequence>
<proteinExistence type="predicted"/>
<evidence type="ECO:0000313" key="3">
    <source>
        <dbReference type="Proteomes" id="UP001189429"/>
    </source>
</evidence>
<organism evidence="2 3">
    <name type="scientific">Prorocentrum cordatum</name>
    <dbReference type="NCBI Taxonomy" id="2364126"/>
    <lineage>
        <taxon>Eukaryota</taxon>
        <taxon>Sar</taxon>
        <taxon>Alveolata</taxon>
        <taxon>Dinophyceae</taxon>
        <taxon>Prorocentrales</taxon>
        <taxon>Prorocentraceae</taxon>
        <taxon>Prorocentrum</taxon>
    </lineage>
</organism>
<protein>
    <submittedName>
        <fullName evidence="2">Uncharacterized protein</fullName>
    </submittedName>
</protein>